<feature type="region of interest" description="Disordered" evidence="6">
    <location>
        <begin position="378"/>
        <end position="419"/>
    </location>
</feature>
<evidence type="ECO:0000256" key="6">
    <source>
        <dbReference type="SAM" id="MobiDB-lite"/>
    </source>
</evidence>
<dbReference type="Pfam" id="PF20684">
    <property type="entry name" value="Fung_rhodopsin"/>
    <property type="match status" value="1"/>
</dbReference>
<comment type="caution">
    <text evidence="9">The sequence shown here is derived from an EMBL/GenBank/DDBJ whole genome shotgun (WGS) entry which is preliminary data.</text>
</comment>
<evidence type="ECO:0000256" key="1">
    <source>
        <dbReference type="ARBA" id="ARBA00004141"/>
    </source>
</evidence>
<gene>
    <name evidence="9" type="ORF">PG999_003945</name>
</gene>
<dbReference type="InterPro" id="IPR049326">
    <property type="entry name" value="Rhodopsin_dom_fungi"/>
</dbReference>
<dbReference type="AlphaFoldDB" id="A0AAW0R524"/>
<dbReference type="EMBL" id="JAQQWP010000003">
    <property type="protein sequence ID" value="KAK8124027.1"/>
    <property type="molecule type" value="Genomic_DNA"/>
</dbReference>
<evidence type="ECO:0000313" key="10">
    <source>
        <dbReference type="Proteomes" id="UP001392437"/>
    </source>
</evidence>
<feature type="compositionally biased region" description="Low complexity" evidence="6">
    <location>
        <begin position="378"/>
        <end position="406"/>
    </location>
</feature>
<dbReference type="GO" id="GO:0016020">
    <property type="term" value="C:membrane"/>
    <property type="evidence" value="ECO:0007669"/>
    <property type="project" value="UniProtKB-SubCell"/>
</dbReference>
<feature type="transmembrane region" description="Helical" evidence="7">
    <location>
        <begin position="138"/>
        <end position="160"/>
    </location>
</feature>
<evidence type="ECO:0000259" key="8">
    <source>
        <dbReference type="Pfam" id="PF20684"/>
    </source>
</evidence>
<organism evidence="9 10">
    <name type="scientific">Apiospora kogelbergensis</name>
    <dbReference type="NCBI Taxonomy" id="1337665"/>
    <lineage>
        <taxon>Eukaryota</taxon>
        <taxon>Fungi</taxon>
        <taxon>Dikarya</taxon>
        <taxon>Ascomycota</taxon>
        <taxon>Pezizomycotina</taxon>
        <taxon>Sordariomycetes</taxon>
        <taxon>Xylariomycetidae</taxon>
        <taxon>Amphisphaeriales</taxon>
        <taxon>Apiosporaceae</taxon>
        <taxon>Apiospora</taxon>
    </lineage>
</organism>
<feature type="transmembrane region" description="Helical" evidence="7">
    <location>
        <begin position="25"/>
        <end position="46"/>
    </location>
</feature>
<evidence type="ECO:0000256" key="2">
    <source>
        <dbReference type="ARBA" id="ARBA00022692"/>
    </source>
</evidence>
<feature type="transmembrane region" description="Helical" evidence="7">
    <location>
        <begin position="216"/>
        <end position="236"/>
    </location>
</feature>
<evidence type="ECO:0000256" key="3">
    <source>
        <dbReference type="ARBA" id="ARBA00022989"/>
    </source>
</evidence>
<name>A0AAW0R524_9PEZI</name>
<evidence type="ECO:0000256" key="7">
    <source>
        <dbReference type="SAM" id="Phobius"/>
    </source>
</evidence>
<dbReference type="PANTHER" id="PTHR33048">
    <property type="entry name" value="PTH11-LIKE INTEGRAL MEMBRANE PROTEIN (AFU_ORTHOLOGUE AFUA_5G11245)"/>
    <property type="match status" value="1"/>
</dbReference>
<comment type="subcellular location">
    <subcellularLocation>
        <location evidence="1">Membrane</location>
        <topology evidence="1">Multi-pass membrane protein</topology>
    </subcellularLocation>
</comment>
<dbReference type="PANTHER" id="PTHR33048:SF47">
    <property type="entry name" value="INTEGRAL MEMBRANE PROTEIN-RELATED"/>
    <property type="match status" value="1"/>
</dbReference>
<dbReference type="Proteomes" id="UP001392437">
    <property type="component" value="Unassembled WGS sequence"/>
</dbReference>
<dbReference type="InterPro" id="IPR052337">
    <property type="entry name" value="SAT4-like"/>
</dbReference>
<keyword evidence="2 7" id="KW-0812">Transmembrane</keyword>
<comment type="similarity">
    <text evidence="5">Belongs to the SAT4 family.</text>
</comment>
<feature type="transmembrane region" description="Helical" evidence="7">
    <location>
        <begin position="103"/>
        <end position="126"/>
    </location>
</feature>
<keyword evidence="10" id="KW-1185">Reference proteome</keyword>
<keyword evidence="4 7" id="KW-0472">Membrane</keyword>
<sequence>MDDRYVNTAATSQDLHSPETKVPTVIGVSVFMMVLATTTMASRLYTRIRILRVTGPDDWLVLVGWALTVGHGITQCVMTRANLGRHVGFVTKPQDFTTFLKMFYASLIMYNGALMAIKLAFLAQYYRIMTREGALKRALIIISCIIGLWTTSQMVIVIFQCQPVSGFWAPTPNTVCVPSLPGLYISAAGNIASDLVIVALPLPLIRGLHLPLAQKLVLWFVFCLGLVTTAISLLRLKYLKVSPDVTWDIADSNLCSLAEISSGIACACVPTLKPLAAQLFPKLFSTLRTQFADLRAPTPEWKPRNLKEMLRDDGTASGGSVQGLPLAYLSQESLNKLTIPLPLVEQQWADPKSDDYYKKRGHGHHLALPEFPPHPAIARSASGSSKRASTQTTQTQATGATRASGGPHRGNTVEIGATAKESIRAFRDRESQRISQSSSSIYVKREVTVEVEDDWKQ</sequence>
<feature type="transmembrane region" description="Helical" evidence="7">
    <location>
        <begin position="58"/>
        <end position="83"/>
    </location>
</feature>
<proteinExistence type="inferred from homology"/>
<evidence type="ECO:0000313" key="9">
    <source>
        <dbReference type="EMBL" id="KAK8124027.1"/>
    </source>
</evidence>
<accession>A0AAW0R524</accession>
<feature type="transmembrane region" description="Helical" evidence="7">
    <location>
        <begin position="180"/>
        <end position="204"/>
    </location>
</feature>
<evidence type="ECO:0000256" key="5">
    <source>
        <dbReference type="ARBA" id="ARBA00038359"/>
    </source>
</evidence>
<keyword evidence="3 7" id="KW-1133">Transmembrane helix</keyword>
<evidence type="ECO:0000256" key="4">
    <source>
        <dbReference type="ARBA" id="ARBA00023136"/>
    </source>
</evidence>
<reference evidence="9 10" key="1">
    <citation type="submission" date="2023-01" db="EMBL/GenBank/DDBJ databases">
        <title>Analysis of 21 Apiospora genomes using comparative genomics revels a genus with tremendous synthesis potential of carbohydrate active enzymes and secondary metabolites.</title>
        <authorList>
            <person name="Sorensen T."/>
        </authorList>
    </citation>
    <scope>NUCLEOTIDE SEQUENCE [LARGE SCALE GENOMIC DNA]</scope>
    <source>
        <strain evidence="9 10">CBS 117206</strain>
    </source>
</reference>
<protein>
    <recommendedName>
        <fullName evidence="8">Rhodopsin domain-containing protein</fullName>
    </recommendedName>
</protein>
<feature type="domain" description="Rhodopsin" evidence="8">
    <location>
        <begin position="43"/>
        <end position="276"/>
    </location>
</feature>